<reference evidence="1 2" key="1">
    <citation type="submission" date="2020-02" db="EMBL/GenBank/DDBJ databases">
        <authorList>
            <person name="Ferguson B K."/>
        </authorList>
    </citation>
    <scope>NUCLEOTIDE SEQUENCE [LARGE SCALE GENOMIC DNA]</scope>
</reference>
<sequence>MCHQKRKELCRSVQPFLNYRPKNAITNFLRCPKFFFWIFPSPEPKAKRIKLSKDGNDSVEFGMELVVYDKHQRCSLEDGIYEFVLGELENRGSNDKCARISAPFSTWEDLKEDKEQMSNVLKIDVSVNESYDGSYTGCPTMPFRPGWPMKRSSMTHVIVCHPKRTRTKSLSEFTEIEENDHENHRPYITGHNR</sequence>
<protein>
    <submittedName>
        <fullName evidence="1">Uncharacterized protein</fullName>
    </submittedName>
</protein>
<dbReference type="EMBL" id="CADCXU010026287">
    <property type="protein sequence ID" value="CAB0013220.1"/>
    <property type="molecule type" value="Genomic_DNA"/>
</dbReference>
<keyword evidence="2" id="KW-1185">Reference proteome</keyword>
<name>A0A6H5H6E8_9HEMI</name>
<accession>A0A6H5H6E8</accession>
<evidence type="ECO:0000313" key="1">
    <source>
        <dbReference type="EMBL" id="CAB0013220.1"/>
    </source>
</evidence>
<dbReference type="OrthoDB" id="166746at2759"/>
<dbReference type="Proteomes" id="UP000479000">
    <property type="component" value="Unassembled WGS sequence"/>
</dbReference>
<proteinExistence type="predicted"/>
<feature type="non-terminal residue" evidence="1">
    <location>
        <position position="193"/>
    </location>
</feature>
<dbReference type="AlphaFoldDB" id="A0A6H5H6E8"/>
<evidence type="ECO:0000313" key="2">
    <source>
        <dbReference type="Proteomes" id="UP000479000"/>
    </source>
</evidence>
<organism evidence="1 2">
    <name type="scientific">Nesidiocoris tenuis</name>
    <dbReference type="NCBI Taxonomy" id="355587"/>
    <lineage>
        <taxon>Eukaryota</taxon>
        <taxon>Metazoa</taxon>
        <taxon>Ecdysozoa</taxon>
        <taxon>Arthropoda</taxon>
        <taxon>Hexapoda</taxon>
        <taxon>Insecta</taxon>
        <taxon>Pterygota</taxon>
        <taxon>Neoptera</taxon>
        <taxon>Paraneoptera</taxon>
        <taxon>Hemiptera</taxon>
        <taxon>Heteroptera</taxon>
        <taxon>Panheteroptera</taxon>
        <taxon>Cimicomorpha</taxon>
        <taxon>Miridae</taxon>
        <taxon>Dicyphina</taxon>
        <taxon>Nesidiocoris</taxon>
    </lineage>
</organism>
<gene>
    <name evidence="1" type="ORF">NTEN_LOCUS17831</name>
</gene>